<comment type="caution">
    <text evidence="2">The sequence shown here is derived from an EMBL/GenBank/DDBJ whole genome shotgun (WGS) entry which is preliminary data.</text>
</comment>
<evidence type="ECO:0000313" key="3">
    <source>
        <dbReference type="Proteomes" id="UP000703038"/>
    </source>
</evidence>
<keyword evidence="3" id="KW-1185">Reference proteome</keyword>
<sequence>MSESRPGMTAARDVVVSQAVALGVAVALTTSGVPARWAITAAVVVMIGLSLPRDGRPVVGHVSTWLRLLARRPVPARTVLSFDRPGGPIGVVWNGSDLTIVAELVVEPAASGWSTVGSRGATPDAVVPLRDLVDRLSQCTDAPTHLGVSSIGTRPVRGRRAADAYLSMAGPLASVARRRTFLSLSTDVHEGAPAAARRGGAAAGSVQMLATTMARLQHVMRTHRLVGNLLTADQIRAADLLVTSGAPLRHVRPQWRFARLGGSTWRTRSLPPSAWNAAAVDSIGDHDADVTSLAVRATLSTTTTAATATYGYLSADVPQRRSIRVAGSRTLDGLHRHGLEDILVSSARPATPTHPVEAAQWGTLALPVAGYGQVVGVDSDGTTVTARLFGRDVHTVDVHGELYVVHQIVFRSVAVGAVVLVMTDRPHAWRHLAVAVADSGTLSVVTPVSDVESDTAVDLVVADHAGDRPTPVAGTVLRVNPASSTGATDIVIDQSSDVTDEVILTMASRSITLRLVTTAAETEAIGRPRGLSRPVSAVRVGLPGAL</sequence>
<name>A0ABS2KQB9_9NOCA</name>
<dbReference type="RefSeq" id="WP_204866861.1">
    <property type="nucleotide sequence ID" value="NZ_JAFBBK010000001.1"/>
</dbReference>
<dbReference type="Pfam" id="PF11203">
    <property type="entry name" value="EccE"/>
    <property type="match status" value="1"/>
</dbReference>
<dbReference type="InterPro" id="IPR050051">
    <property type="entry name" value="EccE_dom"/>
</dbReference>
<gene>
    <name evidence="2" type="ORF">JOE42_000821</name>
</gene>
<feature type="domain" description="Type VII secretion system protein EccE" evidence="1">
    <location>
        <begin position="175"/>
        <end position="264"/>
    </location>
</feature>
<reference evidence="2 3" key="1">
    <citation type="submission" date="2021-01" db="EMBL/GenBank/DDBJ databases">
        <title>Genomics of switchgrass bacterial isolates.</title>
        <authorList>
            <person name="Shade A."/>
        </authorList>
    </citation>
    <scope>NUCLEOTIDE SEQUENCE [LARGE SCALE GENOMIC DNA]</scope>
    <source>
        <strain evidence="2 3">PvP111</strain>
    </source>
</reference>
<evidence type="ECO:0000259" key="1">
    <source>
        <dbReference type="Pfam" id="PF11203"/>
    </source>
</evidence>
<proteinExistence type="predicted"/>
<dbReference type="EMBL" id="JAFBBK010000001">
    <property type="protein sequence ID" value="MBM7414088.1"/>
    <property type="molecule type" value="Genomic_DNA"/>
</dbReference>
<accession>A0ABS2KQB9</accession>
<evidence type="ECO:0000313" key="2">
    <source>
        <dbReference type="EMBL" id="MBM7414088.1"/>
    </source>
</evidence>
<dbReference type="Proteomes" id="UP000703038">
    <property type="component" value="Unassembled WGS sequence"/>
</dbReference>
<organism evidence="2 3">
    <name type="scientific">Rhodococcoides corynebacterioides</name>
    <dbReference type="NCBI Taxonomy" id="53972"/>
    <lineage>
        <taxon>Bacteria</taxon>
        <taxon>Bacillati</taxon>
        <taxon>Actinomycetota</taxon>
        <taxon>Actinomycetes</taxon>
        <taxon>Mycobacteriales</taxon>
        <taxon>Nocardiaceae</taxon>
        <taxon>Rhodococcoides</taxon>
    </lineage>
</organism>
<protein>
    <submittedName>
        <fullName evidence="2">Type VII secretion protein EccE</fullName>
    </submittedName>
</protein>